<feature type="non-terminal residue" evidence="2">
    <location>
        <position position="350"/>
    </location>
</feature>
<feature type="region of interest" description="Disordered" evidence="1">
    <location>
        <begin position="282"/>
        <end position="327"/>
    </location>
</feature>
<name>A0AAV5U340_9BILA</name>
<dbReference type="Gene3D" id="3.40.50.11960">
    <property type="match status" value="1"/>
</dbReference>
<dbReference type="PANTHER" id="PTHR14659:SF1">
    <property type="entry name" value="ALPHA- AND GAMMA-ADAPTIN-BINDING PROTEIN P34"/>
    <property type="match status" value="1"/>
</dbReference>
<evidence type="ECO:0000256" key="1">
    <source>
        <dbReference type="SAM" id="MobiDB-lite"/>
    </source>
</evidence>
<accession>A0AAV5U340</accession>
<proteinExistence type="predicted"/>
<evidence type="ECO:0000313" key="3">
    <source>
        <dbReference type="Proteomes" id="UP001432027"/>
    </source>
</evidence>
<comment type="caution">
    <text evidence="2">The sequence shown here is derived from an EMBL/GenBank/DDBJ whole genome shotgun (WGS) entry which is preliminary data.</text>
</comment>
<organism evidence="2 3">
    <name type="scientific">Pristionchus entomophagus</name>
    <dbReference type="NCBI Taxonomy" id="358040"/>
    <lineage>
        <taxon>Eukaryota</taxon>
        <taxon>Metazoa</taxon>
        <taxon>Ecdysozoa</taxon>
        <taxon>Nematoda</taxon>
        <taxon>Chromadorea</taxon>
        <taxon>Rhabditida</taxon>
        <taxon>Rhabditina</taxon>
        <taxon>Diplogasteromorpha</taxon>
        <taxon>Diplogasteroidea</taxon>
        <taxon>Neodiplogasteridae</taxon>
        <taxon>Pristionchus</taxon>
    </lineage>
</organism>
<dbReference type="InterPro" id="IPR019341">
    <property type="entry name" value="Alpha/Gamma-adaptin-bd_p34"/>
</dbReference>
<dbReference type="AlphaFoldDB" id="A0AAV5U340"/>
<sequence length="350" mass="38949">MRLSFRLMSVRSEKVDETQQRIGGLDELNQFVIIIGGNARSLNKTLYKAVGRGSTDYKLNLQTKYYTNSVTVSIFSTLAQFLAWKSRNMNPEDIFIGALFAIIENEADQLLNEFYIHKLDVDDTQIQSKALVLPTDDMAVAYERCMEWCTNNGFEMVYLRNSEENKSEAVKNKEKLGEARLVELLEIVDWPIKKMETPRLTGHLRLDQVINILESMSDSEDDDIDVIPNEQDKAGILEFLGVYNRKDNGHNGISHGNGRVVEASVDVNVALKGGIISLVSVSGETDGGKKGKGNKGKNGNKGNAANNKQGRRNKEEGNSRMTGGNAVETIRQLPNVSDGSFRAERATLHC</sequence>
<evidence type="ECO:0000313" key="2">
    <source>
        <dbReference type="EMBL" id="GMT00837.1"/>
    </source>
</evidence>
<dbReference type="PANTHER" id="PTHR14659">
    <property type="entry name" value="ALPHA- AND GAMMA-ADAPTIN-BINDING PROTEIN P34"/>
    <property type="match status" value="1"/>
</dbReference>
<reference evidence="2" key="1">
    <citation type="submission" date="2023-10" db="EMBL/GenBank/DDBJ databases">
        <title>Genome assembly of Pristionchus species.</title>
        <authorList>
            <person name="Yoshida K."/>
            <person name="Sommer R.J."/>
        </authorList>
    </citation>
    <scope>NUCLEOTIDE SEQUENCE</scope>
    <source>
        <strain evidence="2">RS0144</strain>
    </source>
</reference>
<keyword evidence="3" id="KW-1185">Reference proteome</keyword>
<dbReference type="Proteomes" id="UP001432027">
    <property type="component" value="Unassembled WGS sequence"/>
</dbReference>
<evidence type="ECO:0008006" key="4">
    <source>
        <dbReference type="Google" id="ProtNLM"/>
    </source>
</evidence>
<gene>
    <name evidence="2" type="ORF">PENTCL1PPCAC_23011</name>
</gene>
<dbReference type="EMBL" id="BTSX01000005">
    <property type="protein sequence ID" value="GMT00837.1"/>
    <property type="molecule type" value="Genomic_DNA"/>
</dbReference>
<protein>
    <recommendedName>
        <fullName evidence="4">BTB domain-containing protein</fullName>
    </recommendedName>
</protein>